<dbReference type="PANTHER" id="PTHR48090:SF10">
    <property type="entry name" value="GLUCOSYL-3-PHOSPHOGLYCERATE SYNTHASE"/>
    <property type="match status" value="1"/>
</dbReference>
<dbReference type="AlphaFoldDB" id="A0A2H0N7V4"/>
<reference evidence="8 9" key="1">
    <citation type="submission" date="2017-09" db="EMBL/GenBank/DDBJ databases">
        <title>Depth-based differentiation of microbial function through sediment-hosted aquifers and enrichment of novel symbionts in the deep terrestrial subsurface.</title>
        <authorList>
            <person name="Probst A.J."/>
            <person name="Ladd B."/>
            <person name="Jarett J.K."/>
            <person name="Geller-Mcgrath D.E."/>
            <person name="Sieber C.M."/>
            <person name="Emerson J.B."/>
            <person name="Anantharaman K."/>
            <person name="Thomas B.C."/>
            <person name="Malmstrom R."/>
            <person name="Stieglmeier M."/>
            <person name="Klingl A."/>
            <person name="Woyke T."/>
            <person name="Ryan C.M."/>
            <person name="Banfield J.F."/>
        </authorList>
    </citation>
    <scope>NUCLEOTIDE SEQUENCE [LARGE SCALE GENOMIC DNA]</scope>
    <source>
        <strain evidence="8">CG11_big_fil_rev_8_21_14_0_20_39_34</strain>
    </source>
</reference>
<sequence>MNHGKSIQLKRNSKKLFFLIHGYTGSPTDFNELPDYLSTHHDADIEIMLLHGHGTRIEDLDALRFQNFLDQVEGGLQKKLQEYDQIILGGVSFGAQLALILASRYPVQGVFHVCIPYQLRFPFNLSLLSLVGYFKKYWPKSIPKDEKKLREKAFHYKAMHINGLRIVHEANQEIEKSLENIRCPVITVHSSNDPLSDYKAIHSLEDRLRVPYQKEILHDKNHNIFFSESRFEVYKIILNFFQKNIQTREKDTVAAIVPAYNEAKRISSVLTALSQTKILDEIIVVDDGSHDNTEEVVSHFPSVKFLKNQKNIGKAESLQRGVDSTQANVLFFCDADLQNITPEIITEIISPVLTHAYDMFIGIRDNIMQKSVPLFAINSGERALRRELWEKLPKSFKHRYRIEAGLNFIAKHKGKGFGYKKFPYYQTLKEKKYGFFKGTMLRWWMNFDVATAYFLALLFKK</sequence>
<feature type="domain" description="Glycosyltransferase 2-like" evidence="6">
    <location>
        <begin position="256"/>
        <end position="375"/>
    </location>
</feature>
<dbReference type="Pfam" id="PF00535">
    <property type="entry name" value="Glycos_transf_2"/>
    <property type="match status" value="1"/>
</dbReference>
<dbReference type="InterPro" id="IPR029044">
    <property type="entry name" value="Nucleotide-diphossugar_trans"/>
</dbReference>
<dbReference type="SUPFAM" id="SSF53474">
    <property type="entry name" value="alpha/beta-Hydrolases"/>
    <property type="match status" value="1"/>
</dbReference>
<keyword evidence="3" id="KW-0328">Glycosyltransferase</keyword>
<protein>
    <recommendedName>
        <fullName evidence="10">Glycosyltransferase 2-like domain-containing protein</fullName>
    </recommendedName>
</protein>
<dbReference type="Pfam" id="PF12146">
    <property type="entry name" value="Hydrolase_4"/>
    <property type="match status" value="1"/>
</dbReference>
<dbReference type="InterPro" id="IPR022742">
    <property type="entry name" value="Hydrolase_4"/>
</dbReference>
<dbReference type="PANTHER" id="PTHR48090">
    <property type="entry name" value="UNDECAPRENYL-PHOSPHATE 4-DEOXY-4-FORMAMIDO-L-ARABINOSE TRANSFERASE-RELATED"/>
    <property type="match status" value="1"/>
</dbReference>
<evidence type="ECO:0000256" key="3">
    <source>
        <dbReference type="ARBA" id="ARBA00022676"/>
    </source>
</evidence>
<keyword evidence="5" id="KW-0460">Magnesium</keyword>
<evidence type="ECO:0000313" key="8">
    <source>
        <dbReference type="EMBL" id="PIR04205.1"/>
    </source>
</evidence>
<proteinExistence type="inferred from homology"/>
<dbReference type="Gene3D" id="3.90.550.10">
    <property type="entry name" value="Spore Coat Polysaccharide Biosynthesis Protein SpsA, Chain A"/>
    <property type="match status" value="1"/>
</dbReference>
<dbReference type="EMBL" id="PCWN01000007">
    <property type="protein sequence ID" value="PIR04205.1"/>
    <property type="molecule type" value="Genomic_DNA"/>
</dbReference>
<comment type="cofactor">
    <cofactor evidence="1">
        <name>Mg(2+)</name>
        <dbReference type="ChEBI" id="CHEBI:18420"/>
    </cofactor>
</comment>
<dbReference type="Proteomes" id="UP000229600">
    <property type="component" value="Unassembled WGS sequence"/>
</dbReference>
<dbReference type="CDD" id="cd04179">
    <property type="entry name" value="DPM_DPG-synthase_like"/>
    <property type="match status" value="1"/>
</dbReference>
<feature type="domain" description="Serine aminopeptidase S33" evidence="7">
    <location>
        <begin position="13"/>
        <end position="226"/>
    </location>
</feature>
<dbReference type="Gene3D" id="3.40.50.1820">
    <property type="entry name" value="alpha/beta hydrolase"/>
    <property type="match status" value="1"/>
</dbReference>
<evidence type="ECO:0000256" key="2">
    <source>
        <dbReference type="ARBA" id="ARBA00006739"/>
    </source>
</evidence>
<evidence type="ECO:0000259" key="6">
    <source>
        <dbReference type="Pfam" id="PF00535"/>
    </source>
</evidence>
<dbReference type="GO" id="GO:0016757">
    <property type="term" value="F:glycosyltransferase activity"/>
    <property type="evidence" value="ECO:0007669"/>
    <property type="project" value="UniProtKB-KW"/>
</dbReference>
<name>A0A2H0N7V4_9BACT</name>
<comment type="similarity">
    <text evidence="2">Belongs to the glycosyltransferase 2 family.</text>
</comment>
<dbReference type="SUPFAM" id="SSF53448">
    <property type="entry name" value="Nucleotide-diphospho-sugar transferases"/>
    <property type="match status" value="1"/>
</dbReference>
<evidence type="ECO:0008006" key="10">
    <source>
        <dbReference type="Google" id="ProtNLM"/>
    </source>
</evidence>
<dbReference type="InterPro" id="IPR029058">
    <property type="entry name" value="AB_hydrolase_fold"/>
</dbReference>
<organism evidence="8 9">
    <name type="scientific">Candidatus Magasanikbacteria bacterium CG11_big_fil_rev_8_21_14_0_20_39_34</name>
    <dbReference type="NCBI Taxonomy" id="1974653"/>
    <lineage>
        <taxon>Bacteria</taxon>
        <taxon>Candidatus Magasanikiibacteriota</taxon>
    </lineage>
</organism>
<keyword evidence="4" id="KW-0808">Transferase</keyword>
<evidence type="ECO:0000256" key="1">
    <source>
        <dbReference type="ARBA" id="ARBA00001946"/>
    </source>
</evidence>
<dbReference type="InterPro" id="IPR001173">
    <property type="entry name" value="Glyco_trans_2-like"/>
</dbReference>
<evidence type="ECO:0000256" key="5">
    <source>
        <dbReference type="ARBA" id="ARBA00022842"/>
    </source>
</evidence>
<evidence type="ECO:0000259" key="7">
    <source>
        <dbReference type="Pfam" id="PF12146"/>
    </source>
</evidence>
<gene>
    <name evidence="8" type="ORF">COV59_03410</name>
</gene>
<comment type="caution">
    <text evidence="8">The sequence shown here is derived from an EMBL/GenBank/DDBJ whole genome shotgun (WGS) entry which is preliminary data.</text>
</comment>
<dbReference type="InterPro" id="IPR050256">
    <property type="entry name" value="Glycosyltransferase_2"/>
</dbReference>
<accession>A0A2H0N7V4</accession>
<evidence type="ECO:0000256" key="4">
    <source>
        <dbReference type="ARBA" id="ARBA00022679"/>
    </source>
</evidence>
<evidence type="ECO:0000313" key="9">
    <source>
        <dbReference type="Proteomes" id="UP000229600"/>
    </source>
</evidence>